<name>A0AAW2L3H0_SESRA</name>
<keyword evidence="3" id="KW-0812">Transmembrane</keyword>
<dbReference type="PANTHER" id="PTHR47951">
    <property type="entry name" value="OS08G0547900 PROTEIN"/>
    <property type="match status" value="1"/>
</dbReference>
<dbReference type="PANTHER" id="PTHR47951:SF7">
    <property type="entry name" value="FLAVONOID 3',5'-HYDROXYLASE-LIKE ISOFORM X1"/>
    <property type="match status" value="1"/>
</dbReference>
<accession>A0AAW2L3H0</accession>
<dbReference type="Gene3D" id="1.10.630.10">
    <property type="entry name" value="Cytochrome P450"/>
    <property type="match status" value="1"/>
</dbReference>
<dbReference type="AlphaFoldDB" id="A0AAW2L3H0"/>
<comment type="subcellular location">
    <subcellularLocation>
        <location evidence="1">Membrane</location>
        <topology evidence="1">Single-pass membrane protein</topology>
    </subcellularLocation>
</comment>
<gene>
    <name evidence="4" type="ORF">Sradi_5678300</name>
</gene>
<feature type="transmembrane region" description="Helical" evidence="3">
    <location>
        <begin position="6"/>
        <end position="24"/>
    </location>
</feature>
<evidence type="ECO:0000256" key="3">
    <source>
        <dbReference type="SAM" id="Phobius"/>
    </source>
</evidence>
<dbReference type="GO" id="GO:0004497">
    <property type="term" value="F:monooxygenase activity"/>
    <property type="evidence" value="ECO:0007669"/>
    <property type="project" value="InterPro"/>
</dbReference>
<dbReference type="GO" id="GO:0005506">
    <property type="term" value="F:iron ion binding"/>
    <property type="evidence" value="ECO:0007669"/>
    <property type="project" value="InterPro"/>
</dbReference>
<protein>
    <submittedName>
        <fullName evidence="4">5-epiaristolochene 1,3-dihydroxylase</fullName>
    </submittedName>
</protein>
<reference evidence="4" key="2">
    <citation type="journal article" date="2024" name="Plant">
        <title>Genomic evolution and insights into agronomic trait innovations of Sesamum species.</title>
        <authorList>
            <person name="Miao H."/>
            <person name="Wang L."/>
            <person name="Qu L."/>
            <person name="Liu H."/>
            <person name="Sun Y."/>
            <person name="Le M."/>
            <person name="Wang Q."/>
            <person name="Wei S."/>
            <person name="Zheng Y."/>
            <person name="Lin W."/>
            <person name="Duan Y."/>
            <person name="Cao H."/>
            <person name="Xiong S."/>
            <person name="Wang X."/>
            <person name="Wei L."/>
            <person name="Li C."/>
            <person name="Ma Q."/>
            <person name="Ju M."/>
            <person name="Zhao R."/>
            <person name="Li G."/>
            <person name="Mu C."/>
            <person name="Tian Q."/>
            <person name="Mei H."/>
            <person name="Zhang T."/>
            <person name="Gao T."/>
            <person name="Zhang H."/>
        </authorList>
    </citation>
    <scope>NUCLEOTIDE SEQUENCE</scope>
    <source>
        <strain evidence="4">G02</strain>
    </source>
</reference>
<reference evidence="4" key="1">
    <citation type="submission" date="2020-06" db="EMBL/GenBank/DDBJ databases">
        <authorList>
            <person name="Li T."/>
            <person name="Hu X."/>
            <person name="Zhang T."/>
            <person name="Song X."/>
            <person name="Zhang H."/>
            <person name="Dai N."/>
            <person name="Sheng W."/>
            <person name="Hou X."/>
            <person name="Wei L."/>
        </authorList>
    </citation>
    <scope>NUCLEOTIDE SEQUENCE</scope>
    <source>
        <strain evidence="4">G02</strain>
        <tissue evidence="4">Leaf</tissue>
    </source>
</reference>
<evidence type="ECO:0000313" key="4">
    <source>
        <dbReference type="EMBL" id="KAL0312790.1"/>
    </source>
</evidence>
<comment type="caution">
    <text evidence="4">The sequence shown here is derived from an EMBL/GenBank/DDBJ whole genome shotgun (WGS) entry which is preliminary data.</text>
</comment>
<dbReference type="GO" id="GO:0016020">
    <property type="term" value="C:membrane"/>
    <property type="evidence" value="ECO:0007669"/>
    <property type="project" value="UniProtKB-SubCell"/>
</dbReference>
<dbReference type="InterPro" id="IPR002401">
    <property type="entry name" value="Cyt_P450_E_grp-I"/>
</dbReference>
<evidence type="ECO:0000256" key="1">
    <source>
        <dbReference type="ARBA" id="ARBA00004167"/>
    </source>
</evidence>
<dbReference type="InterPro" id="IPR036396">
    <property type="entry name" value="Cyt_P450_sf"/>
</dbReference>
<keyword evidence="3" id="KW-1133">Transmembrane helix</keyword>
<dbReference type="SUPFAM" id="SSF48264">
    <property type="entry name" value="Cytochrome P450"/>
    <property type="match status" value="1"/>
</dbReference>
<evidence type="ECO:0000256" key="2">
    <source>
        <dbReference type="ARBA" id="ARBA00023002"/>
    </source>
</evidence>
<dbReference type="InterPro" id="IPR001128">
    <property type="entry name" value="Cyt_P450"/>
</dbReference>
<dbReference type="EMBL" id="JACGWJ010000026">
    <property type="protein sequence ID" value="KAL0312790.1"/>
    <property type="molecule type" value="Genomic_DNA"/>
</dbReference>
<proteinExistence type="predicted"/>
<dbReference type="GO" id="GO:0020037">
    <property type="term" value="F:heme binding"/>
    <property type="evidence" value="ECO:0007669"/>
    <property type="project" value="InterPro"/>
</dbReference>
<dbReference type="Pfam" id="PF00067">
    <property type="entry name" value="p450"/>
    <property type="match status" value="1"/>
</dbReference>
<dbReference type="GO" id="GO:0016705">
    <property type="term" value="F:oxidoreductase activity, acting on paired donors, with incorporation or reduction of molecular oxygen"/>
    <property type="evidence" value="ECO:0007669"/>
    <property type="project" value="InterPro"/>
</dbReference>
<keyword evidence="2" id="KW-0560">Oxidoreductase</keyword>
<sequence>MHLPADSALILAALILIFSILWPIRKLINSGKKTPFLPPGPRGLPIVGYLPFLSKDLHHQFTELAGKYGPIYKLWLGNKLCTVISSPSLIKEVLRDHDTIFANRDTTVAARIATYDFNDIAWTPYGSQWRNLRRVFVQEMLSNTNLEATYNLGKKRSEKLSKKSVPRWGHPLTFVNWLSRLILM</sequence>
<organism evidence="4">
    <name type="scientific">Sesamum radiatum</name>
    <name type="common">Black benniseed</name>
    <dbReference type="NCBI Taxonomy" id="300843"/>
    <lineage>
        <taxon>Eukaryota</taxon>
        <taxon>Viridiplantae</taxon>
        <taxon>Streptophyta</taxon>
        <taxon>Embryophyta</taxon>
        <taxon>Tracheophyta</taxon>
        <taxon>Spermatophyta</taxon>
        <taxon>Magnoliopsida</taxon>
        <taxon>eudicotyledons</taxon>
        <taxon>Gunneridae</taxon>
        <taxon>Pentapetalae</taxon>
        <taxon>asterids</taxon>
        <taxon>lamiids</taxon>
        <taxon>Lamiales</taxon>
        <taxon>Pedaliaceae</taxon>
        <taxon>Sesamum</taxon>
    </lineage>
</organism>
<dbReference type="PRINTS" id="PR00463">
    <property type="entry name" value="EP450I"/>
</dbReference>
<keyword evidence="3" id="KW-0472">Membrane</keyword>